<protein>
    <recommendedName>
        <fullName evidence="7">Endolytic murein transglycosylase</fullName>
        <ecNumber evidence="7">4.2.2.29</ecNumber>
    </recommendedName>
    <alternativeName>
        <fullName evidence="7">Peptidoglycan lytic transglycosylase</fullName>
    </alternativeName>
    <alternativeName>
        <fullName evidence="7">Peptidoglycan polymerization terminase</fullName>
    </alternativeName>
</protein>
<keyword evidence="4 7" id="KW-0472">Membrane</keyword>
<evidence type="ECO:0000256" key="2">
    <source>
        <dbReference type="ARBA" id="ARBA00022692"/>
    </source>
</evidence>
<dbReference type="EC" id="4.2.2.29" evidence="7"/>
<evidence type="ECO:0000313" key="9">
    <source>
        <dbReference type="EMBL" id="MCX2560364.1"/>
    </source>
</evidence>
<dbReference type="HAMAP" id="MF_02065">
    <property type="entry name" value="MltG"/>
    <property type="match status" value="1"/>
</dbReference>
<dbReference type="NCBIfam" id="TIGR00247">
    <property type="entry name" value="endolytic transglycosylase MltG"/>
    <property type="match status" value="1"/>
</dbReference>
<evidence type="ECO:0000256" key="6">
    <source>
        <dbReference type="ARBA" id="ARBA00023316"/>
    </source>
</evidence>
<evidence type="ECO:0000256" key="4">
    <source>
        <dbReference type="ARBA" id="ARBA00023136"/>
    </source>
</evidence>
<accession>A0ABT3Q4Z0</accession>
<keyword evidence="1 7" id="KW-1003">Cell membrane</keyword>
<dbReference type="RefSeq" id="WP_166119327.1">
    <property type="nucleotide sequence ID" value="NZ_JAPIUX010000001.1"/>
</dbReference>
<evidence type="ECO:0000256" key="1">
    <source>
        <dbReference type="ARBA" id="ARBA00022475"/>
    </source>
</evidence>
<sequence>MRRFLSVLFLLLLLGAGGTAFKAWQDYKNPGPLLHDSDVVIPHGDYLSTIHTLQQAGVLQSGFWTERLCLVAVLLTRHDGQLHAAELHFPASVSMRDALHIMRHGRPVLHKLTIPEGLSAHQIQALLQAAPFLTEDAPLPPEGSVMPETYSYLRNTSRKNLLERTQAAMTKAVQAIWNQRTPVPEVPDETAFLTLASLVEKETAVPAERPLVARVFINRLRLGMKLQTDPTVIYALTNGTAPLGRALTHADLQISNPYNTYRIAGLPPGPICAPGLSSLNAVAHPATGDMLYFVANGQGGHSFAASLTEHNKNVQALRQRKEADHPPTPQE</sequence>
<keyword evidence="3 7" id="KW-1133">Transmembrane helix</keyword>
<name>A0ABT3Q4Z0_9PROT</name>
<evidence type="ECO:0000256" key="5">
    <source>
        <dbReference type="ARBA" id="ARBA00023239"/>
    </source>
</evidence>
<dbReference type="Proteomes" id="UP001526446">
    <property type="component" value="Unassembled WGS sequence"/>
</dbReference>
<organism evidence="9 10">
    <name type="scientific">Acetobacter farinalis</name>
    <dbReference type="NCBI Taxonomy" id="1260984"/>
    <lineage>
        <taxon>Bacteria</taxon>
        <taxon>Pseudomonadati</taxon>
        <taxon>Pseudomonadota</taxon>
        <taxon>Alphaproteobacteria</taxon>
        <taxon>Acetobacterales</taxon>
        <taxon>Acetobacteraceae</taxon>
        <taxon>Acetobacter</taxon>
    </lineage>
</organism>
<feature type="signal peptide" evidence="8">
    <location>
        <begin position="1"/>
        <end position="22"/>
    </location>
</feature>
<dbReference type="EMBL" id="JAPIUX010000001">
    <property type="protein sequence ID" value="MCX2560364.1"/>
    <property type="molecule type" value="Genomic_DNA"/>
</dbReference>
<dbReference type="PANTHER" id="PTHR30518:SF2">
    <property type="entry name" value="ENDOLYTIC MUREIN TRANSGLYCOSYLASE"/>
    <property type="match status" value="1"/>
</dbReference>
<comment type="similarity">
    <text evidence="7">Belongs to the transglycosylase MltG family.</text>
</comment>
<evidence type="ECO:0000256" key="7">
    <source>
        <dbReference type="HAMAP-Rule" id="MF_02065"/>
    </source>
</evidence>
<keyword evidence="10" id="KW-1185">Reference proteome</keyword>
<comment type="catalytic activity">
    <reaction evidence="7">
        <text>a peptidoglycan chain = a peptidoglycan chain with N-acetyl-1,6-anhydromuramyl-[peptide] at the reducing end + a peptidoglycan chain with N-acetylglucosamine at the non-reducing end.</text>
        <dbReference type="EC" id="4.2.2.29"/>
    </reaction>
</comment>
<proteinExistence type="inferred from homology"/>
<dbReference type="Gene3D" id="3.30.160.60">
    <property type="entry name" value="Classic Zinc Finger"/>
    <property type="match status" value="1"/>
</dbReference>
<keyword evidence="6 7" id="KW-0961">Cell wall biogenesis/degradation</keyword>
<comment type="function">
    <text evidence="7">Functions as a peptidoglycan terminase that cleaves nascent peptidoglycan strands endolytically to terminate their elongation.</text>
</comment>
<evidence type="ECO:0000313" key="10">
    <source>
        <dbReference type="Proteomes" id="UP001526446"/>
    </source>
</evidence>
<feature type="site" description="Important for catalytic activity" evidence="7">
    <location>
        <position position="202"/>
    </location>
</feature>
<evidence type="ECO:0000256" key="8">
    <source>
        <dbReference type="SAM" id="SignalP"/>
    </source>
</evidence>
<feature type="chain" id="PRO_5045799904" description="Endolytic murein transglycosylase" evidence="8">
    <location>
        <begin position="23"/>
        <end position="331"/>
    </location>
</feature>
<keyword evidence="5 7" id="KW-0456">Lyase</keyword>
<keyword evidence="2 7" id="KW-0812">Transmembrane</keyword>
<dbReference type="Pfam" id="PF02618">
    <property type="entry name" value="YceG"/>
    <property type="match status" value="1"/>
</dbReference>
<evidence type="ECO:0000256" key="3">
    <source>
        <dbReference type="ARBA" id="ARBA00022989"/>
    </source>
</evidence>
<keyword evidence="8" id="KW-0732">Signal</keyword>
<dbReference type="PANTHER" id="PTHR30518">
    <property type="entry name" value="ENDOLYTIC MUREIN TRANSGLYCOSYLASE"/>
    <property type="match status" value="1"/>
</dbReference>
<dbReference type="InterPro" id="IPR003770">
    <property type="entry name" value="MLTG-like"/>
</dbReference>
<keyword evidence="7" id="KW-0997">Cell inner membrane</keyword>
<reference evidence="9 10" key="1">
    <citation type="submission" date="2022-11" db="EMBL/GenBank/DDBJ databases">
        <title>Genome sequencing of Acetobacter type strain.</title>
        <authorList>
            <person name="Heo J."/>
            <person name="Lee D."/>
            <person name="Han B.-H."/>
            <person name="Hong S.-B."/>
            <person name="Kwon S.-W."/>
        </authorList>
    </citation>
    <scope>NUCLEOTIDE SEQUENCE [LARGE SCALE GENOMIC DNA]</scope>
    <source>
        <strain evidence="9 10">KACC 21251</strain>
    </source>
</reference>
<comment type="caution">
    <text evidence="9">The sequence shown here is derived from an EMBL/GenBank/DDBJ whole genome shotgun (WGS) entry which is preliminary data.</text>
</comment>
<dbReference type="CDD" id="cd08010">
    <property type="entry name" value="MltG_like"/>
    <property type="match status" value="1"/>
</dbReference>
<gene>
    <name evidence="7 9" type="primary">mltG</name>
    <name evidence="9" type="ORF">OQ252_02940</name>
</gene>